<dbReference type="InterPro" id="IPR027786">
    <property type="entry name" value="Nse4/EID"/>
</dbReference>
<dbReference type="InterPro" id="IPR029225">
    <property type="entry name" value="Nse4_Nse3-bd"/>
</dbReference>
<evidence type="ECO:0000256" key="6">
    <source>
        <dbReference type="ARBA" id="ARBA00023242"/>
    </source>
</evidence>
<dbReference type="GO" id="GO:0006281">
    <property type="term" value="P:DNA repair"/>
    <property type="evidence" value="ECO:0007669"/>
    <property type="project" value="UniProtKB-UniRule"/>
</dbReference>
<feature type="domain" description="Non-structural maintenance of chromosome element 4 C-terminal" evidence="9">
    <location>
        <begin position="281"/>
        <end position="375"/>
    </location>
</feature>
<evidence type="ECO:0000259" key="10">
    <source>
        <dbReference type="Pfam" id="PF15412"/>
    </source>
</evidence>
<dbReference type="PANTHER" id="PTHR16140:SF0">
    <property type="entry name" value="NON-STRUCTURAL MAINTENANCE OF CHROMOSOMES ELEMENT 4"/>
    <property type="match status" value="1"/>
</dbReference>
<evidence type="ECO:0000256" key="1">
    <source>
        <dbReference type="ARBA" id="ARBA00004123"/>
    </source>
</evidence>
<dbReference type="InterPro" id="IPR014854">
    <property type="entry name" value="Nse4_C"/>
</dbReference>
<keyword evidence="4 7" id="KW-0233">DNA recombination</keyword>
<dbReference type="Pfam" id="PF08743">
    <property type="entry name" value="Nse4_C"/>
    <property type="match status" value="1"/>
</dbReference>
<sequence>MTSSKRVHNSQDDRPANRRPRLNEEHDREAVADVEFEVLQGYRKFAEAVAEDRAKMARTGDIDIALKNLDTVDTLFAQVAGTKNNGLFAHDARAMLSISELAQISVRNLKFDNHKTLVNLDDVLNSLKKFMLKEYFDLNGISEGVLAREISDEVNEEEQGEVETEDDEGTQGDAFKERELRKAHLQHFSSYNQFEQFNWFKLGGLYNNLSKNVLTVDHMLGPFSVQKKVRAPAVRREHDVVGAVTTADRVTQRSLSSEQVTTPEQVKKLFKILARKKGKEQINMFKFVINPNSFSKTVENLFYVSFLIKEGRIVLEEDPDGFPGIRIKEALPTDPRAKEIESQQRREAHQNHIIFQIDVPTWKKLIERFEIRTAFVE</sequence>
<dbReference type="EMBL" id="HG316454">
    <property type="protein sequence ID" value="CDF87319.1"/>
    <property type="molecule type" value="Genomic_DNA"/>
</dbReference>
<keyword evidence="5 7" id="KW-0234">DNA repair</keyword>
<evidence type="ECO:0000256" key="2">
    <source>
        <dbReference type="ARBA" id="ARBA00008997"/>
    </source>
</evidence>
<accession>A0A8J2T3M6</accession>
<feature type="region of interest" description="Disordered" evidence="8">
    <location>
        <begin position="152"/>
        <end position="172"/>
    </location>
</feature>
<feature type="domain" description="Nse4/EID protein Nse3/MAGE-binding" evidence="10">
    <location>
        <begin position="91"/>
        <end position="148"/>
    </location>
</feature>
<feature type="region of interest" description="Disordered" evidence="8">
    <location>
        <begin position="1"/>
        <end position="27"/>
    </location>
</feature>
<evidence type="ECO:0000313" key="11">
    <source>
        <dbReference type="EMBL" id="CDF87319.1"/>
    </source>
</evidence>
<evidence type="ECO:0000256" key="4">
    <source>
        <dbReference type="ARBA" id="ARBA00023172"/>
    </source>
</evidence>
<protein>
    <recommendedName>
        <fullName evidence="7">Non-structural maintenance of chromosomes element 4</fullName>
    </recommendedName>
</protein>
<evidence type="ECO:0000256" key="8">
    <source>
        <dbReference type="SAM" id="MobiDB-lite"/>
    </source>
</evidence>
<dbReference type="GO" id="GO:0005634">
    <property type="term" value="C:nucleus"/>
    <property type="evidence" value="ECO:0007669"/>
    <property type="project" value="UniProtKB-SubCell"/>
</dbReference>
<evidence type="ECO:0000313" key="12">
    <source>
        <dbReference type="Proteomes" id="UP000019375"/>
    </source>
</evidence>
<comment type="subcellular location">
    <subcellularLocation>
        <location evidence="1 7">Nucleus</location>
    </subcellularLocation>
</comment>
<dbReference type="GO" id="GO:0030915">
    <property type="term" value="C:Smc5-Smc6 complex"/>
    <property type="evidence" value="ECO:0007669"/>
    <property type="project" value="UniProtKB-UniRule"/>
</dbReference>
<name>A0A8J2T3M6_ZYGB2</name>
<evidence type="ECO:0000256" key="3">
    <source>
        <dbReference type="ARBA" id="ARBA00022763"/>
    </source>
</evidence>
<dbReference type="OrthoDB" id="361242at2759"/>
<keyword evidence="12" id="KW-1185">Reference proteome</keyword>
<proteinExistence type="inferred from homology"/>
<evidence type="ECO:0000259" key="9">
    <source>
        <dbReference type="Pfam" id="PF08743"/>
    </source>
</evidence>
<evidence type="ECO:0000256" key="5">
    <source>
        <dbReference type="ARBA" id="ARBA00023204"/>
    </source>
</evidence>
<dbReference type="PANTHER" id="PTHR16140">
    <property type="entry name" value="NON-STRUCTURAL MAINTENANCE OF CHROMOSOMES ELEMENT 4"/>
    <property type="match status" value="1"/>
</dbReference>
<feature type="compositionally biased region" description="Basic and acidic residues" evidence="8">
    <location>
        <begin position="9"/>
        <end position="27"/>
    </location>
</feature>
<keyword evidence="3 7" id="KW-0227">DNA damage</keyword>
<dbReference type="GO" id="GO:0006310">
    <property type="term" value="P:DNA recombination"/>
    <property type="evidence" value="ECO:0007669"/>
    <property type="project" value="UniProtKB-UniRule"/>
</dbReference>
<comment type="subunit">
    <text evidence="7">Component of the SMC5-SMC6 complex.</text>
</comment>
<comment type="function">
    <text evidence="7">Component of the SMC5-SMC6 complex, that promotes sister chromatid alignment after DNA damage and facilitates double-stranded DNA breaks (DSBs) repair via homologous recombination between sister chromatids.</text>
</comment>
<evidence type="ECO:0000256" key="7">
    <source>
        <dbReference type="RuleBase" id="RU365071"/>
    </source>
</evidence>
<dbReference type="AlphaFoldDB" id="A0A8J2T3M6"/>
<keyword evidence="6 7" id="KW-0539">Nucleus</keyword>
<reference evidence="12" key="1">
    <citation type="journal article" date="2013" name="Genome Announc.">
        <title>Genome sequence of the food spoilage yeast Zygosaccharomyces bailii CLIB 213(T).</title>
        <authorList>
            <person name="Galeote V."/>
            <person name="Bigey F."/>
            <person name="Devillers H."/>
            <person name="Neuveglise C."/>
            <person name="Dequin S."/>
        </authorList>
    </citation>
    <scope>NUCLEOTIDE SEQUENCE [LARGE SCALE GENOMIC DNA]</scope>
    <source>
        <strain evidence="12">CLIB 213 / ATCC 58445 / CBS 680 / CCRC 21525 / NBRC 1098 / NCYC 1416 / NRRL Y-2227</strain>
    </source>
</reference>
<dbReference type="Pfam" id="PF15412">
    <property type="entry name" value="Nse4-Nse3_bdg"/>
    <property type="match status" value="1"/>
</dbReference>
<dbReference type="Proteomes" id="UP000019375">
    <property type="component" value="Unassembled WGS sequence"/>
</dbReference>
<gene>
    <name evidence="11" type="ORF">BN860_03708g</name>
</gene>
<organism evidence="11 12">
    <name type="scientific">Zygosaccharomyces bailii (strain CLIB 213 / ATCC 58445 / CBS 680 / BCRC 21525 / NBRC 1098 / NCYC 1416 / NRRL Y-2227)</name>
    <dbReference type="NCBI Taxonomy" id="1333698"/>
    <lineage>
        <taxon>Eukaryota</taxon>
        <taxon>Fungi</taxon>
        <taxon>Dikarya</taxon>
        <taxon>Ascomycota</taxon>
        <taxon>Saccharomycotina</taxon>
        <taxon>Saccharomycetes</taxon>
        <taxon>Saccharomycetales</taxon>
        <taxon>Saccharomycetaceae</taxon>
        <taxon>Zygosaccharomyces</taxon>
    </lineage>
</organism>
<comment type="similarity">
    <text evidence="2 7">Belongs to the NSE4 family.</text>
</comment>
<feature type="compositionally biased region" description="Acidic residues" evidence="8">
    <location>
        <begin position="152"/>
        <end position="170"/>
    </location>
</feature>